<keyword evidence="2" id="KW-1185">Reference proteome</keyword>
<proteinExistence type="predicted"/>
<comment type="caution">
    <text evidence="1">The sequence shown here is derived from an EMBL/GenBank/DDBJ whole genome shotgun (WGS) entry which is preliminary data.</text>
</comment>
<reference evidence="1 2" key="1">
    <citation type="submission" date="2020-07" db="EMBL/GenBank/DDBJ databases">
        <title>Genomic Encyclopedia of Type Strains, Phase IV (KMG-V): Genome sequencing to study the core and pangenomes of soil and plant-associated prokaryotes.</title>
        <authorList>
            <person name="Whitman W."/>
        </authorList>
    </citation>
    <scope>NUCLEOTIDE SEQUENCE [LARGE SCALE GENOMIC DNA]</scope>
    <source>
        <strain evidence="1 2">AN3</strain>
    </source>
</reference>
<dbReference type="AlphaFoldDB" id="A0A839EJ91"/>
<sequence length="47" mass="4975">MAEDGFAYNNVDHAANGSCSRSGSVAFLSSGPLFNTRPFTRFGFITG</sequence>
<protein>
    <submittedName>
        <fullName evidence="1">Uncharacterized protein</fullName>
    </submittedName>
</protein>
<evidence type="ECO:0000313" key="2">
    <source>
        <dbReference type="Proteomes" id="UP000549052"/>
    </source>
</evidence>
<name>A0A839EJ91_9HYPH</name>
<accession>A0A839EJ91</accession>
<organism evidence="1 2">
    <name type="scientific">Phyllobacterium myrsinacearum</name>
    <dbReference type="NCBI Taxonomy" id="28101"/>
    <lineage>
        <taxon>Bacteria</taxon>
        <taxon>Pseudomonadati</taxon>
        <taxon>Pseudomonadota</taxon>
        <taxon>Alphaproteobacteria</taxon>
        <taxon>Hyphomicrobiales</taxon>
        <taxon>Phyllobacteriaceae</taxon>
        <taxon>Phyllobacterium</taxon>
    </lineage>
</organism>
<dbReference type="Proteomes" id="UP000549052">
    <property type="component" value="Unassembled WGS sequence"/>
</dbReference>
<dbReference type="EMBL" id="JACGXN010000006">
    <property type="protein sequence ID" value="MBA8880051.1"/>
    <property type="molecule type" value="Genomic_DNA"/>
</dbReference>
<gene>
    <name evidence="1" type="ORF">FHW16_003770</name>
</gene>
<evidence type="ECO:0000313" key="1">
    <source>
        <dbReference type="EMBL" id="MBA8880051.1"/>
    </source>
</evidence>